<dbReference type="Proteomes" id="UP000054783">
    <property type="component" value="Unassembled WGS sequence"/>
</dbReference>
<name>A0A0V0ZVR6_9BILA</name>
<dbReference type="AlphaFoldDB" id="A0A0V0ZVR6"/>
<evidence type="ECO:0000313" key="1">
    <source>
        <dbReference type="EMBL" id="KRY16832.1"/>
    </source>
</evidence>
<accession>A0A0V0ZVR6</accession>
<evidence type="ECO:0000313" key="2">
    <source>
        <dbReference type="Proteomes" id="UP000054783"/>
    </source>
</evidence>
<reference evidence="1 2" key="1">
    <citation type="submission" date="2015-01" db="EMBL/GenBank/DDBJ databases">
        <title>Evolution of Trichinella species and genotypes.</title>
        <authorList>
            <person name="Korhonen P.K."/>
            <person name="Edoardo P."/>
            <person name="Giuseppe L.R."/>
            <person name="Gasser R.B."/>
        </authorList>
    </citation>
    <scope>NUCLEOTIDE SEQUENCE [LARGE SCALE GENOMIC DNA]</scope>
    <source>
        <strain evidence="1">ISS2496</strain>
    </source>
</reference>
<proteinExistence type="predicted"/>
<keyword evidence="2" id="KW-1185">Reference proteome</keyword>
<organism evidence="1 2">
    <name type="scientific">Trichinella patagoniensis</name>
    <dbReference type="NCBI Taxonomy" id="990121"/>
    <lineage>
        <taxon>Eukaryota</taxon>
        <taxon>Metazoa</taxon>
        <taxon>Ecdysozoa</taxon>
        <taxon>Nematoda</taxon>
        <taxon>Enoplea</taxon>
        <taxon>Dorylaimia</taxon>
        <taxon>Trichinellida</taxon>
        <taxon>Trichinellidae</taxon>
        <taxon>Trichinella</taxon>
    </lineage>
</organism>
<protein>
    <submittedName>
        <fullName evidence="1">Uncharacterized protein</fullName>
    </submittedName>
</protein>
<comment type="caution">
    <text evidence="1">The sequence shown here is derived from an EMBL/GenBank/DDBJ whole genome shotgun (WGS) entry which is preliminary data.</text>
</comment>
<gene>
    <name evidence="1" type="ORF">T12_5577</name>
</gene>
<sequence>MSSTFGDRTITPTNLLVGREAHFLRDIRLQSSRKQGRHQFQTRKTQAFDGRHTSFGEDKAHLRHPITCLRKQIRYRTVCRFSGVSKHMKLIPAHLISGNRDQRTMDLDGRQSFQLIFPANPLTVDLSRWCTELHIPMDRKLWPLGLPIDVWYCAVQEGSLLETRKSEHQAGDCSILVSSSDVTSTGKSERAAGSLLAHFFIAKPPLFMRLHSCWIKVRACPIRSQLVARSSTYISDKTLSTNALTLP</sequence>
<dbReference type="EMBL" id="JYDQ01000072">
    <property type="protein sequence ID" value="KRY16832.1"/>
    <property type="molecule type" value="Genomic_DNA"/>
</dbReference>